<name>C0ZQ19_RHOE4</name>
<evidence type="ECO:0000313" key="5">
    <source>
        <dbReference type="Proteomes" id="UP000002204"/>
    </source>
</evidence>
<dbReference type="PANTHER" id="PTHR43479">
    <property type="entry name" value="ACREF/ENVCD OPERON REPRESSOR-RELATED"/>
    <property type="match status" value="1"/>
</dbReference>
<evidence type="ECO:0000256" key="1">
    <source>
        <dbReference type="ARBA" id="ARBA00023125"/>
    </source>
</evidence>
<dbReference type="PROSITE" id="PS50977">
    <property type="entry name" value="HTH_TETR_2"/>
    <property type="match status" value="1"/>
</dbReference>
<dbReference type="PANTHER" id="PTHR43479:SF11">
    <property type="entry name" value="ACREF_ENVCD OPERON REPRESSOR-RELATED"/>
    <property type="match status" value="1"/>
</dbReference>
<dbReference type="InterPro" id="IPR050624">
    <property type="entry name" value="HTH-type_Tx_Regulator"/>
</dbReference>
<dbReference type="eggNOG" id="COG1309">
    <property type="taxonomic scope" value="Bacteria"/>
</dbReference>
<reference evidence="4 5" key="2">
    <citation type="journal article" date="2006" name="Environ. Microbiol.">
        <title>Sequence analysis of three plasmids harboured in Rhodococcus erythropolis strain PR4.</title>
        <authorList>
            <person name="Sekine M."/>
            <person name="Tanikawa S."/>
            <person name="Omata S."/>
            <person name="Saito M."/>
            <person name="Fujisawa T."/>
            <person name="Tsukatani N."/>
            <person name="Tajima T."/>
            <person name="Sekigawa T."/>
            <person name="Kosugi H."/>
            <person name="Matsuo Y."/>
            <person name="Nishiko R."/>
            <person name="Imamura K."/>
            <person name="Ito M."/>
            <person name="Narita H."/>
            <person name="Tago S."/>
            <person name="Fujita N."/>
            <person name="Harayama S."/>
        </authorList>
    </citation>
    <scope>NUCLEOTIDE SEQUENCE [LARGE SCALE GENOMIC DNA]</scope>
    <source>
        <strain evidence="5">PR4 / NBRC 100887</strain>
    </source>
</reference>
<evidence type="ECO:0000259" key="3">
    <source>
        <dbReference type="PROSITE" id="PS50977"/>
    </source>
</evidence>
<dbReference type="GO" id="GO:0003677">
    <property type="term" value="F:DNA binding"/>
    <property type="evidence" value="ECO:0007669"/>
    <property type="project" value="UniProtKB-UniRule"/>
</dbReference>
<dbReference type="Gene3D" id="1.10.357.10">
    <property type="entry name" value="Tetracycline Repressor, domain 2"/>
    <property type="match status" value="1"/>
</dbReference>
<dbReference type="Proteomes" id="UP000002204">
    <property type="component" value="Chromosome"/>
</dbReference>
<dbReference type="KEGG" id="rer:RER_07890"/>
<dbReference type="SUPFAM" id="SSF46689">
    <property type="entry name" value="Homeodomain-like"/>
    <property type="match status" value="1"/>
</dbReference>
<dbReference type="AlphaFoldDB" id="C0ZQ19"/>
<dbReference type="Pfam" id="PF00440">
    <property type="entry name" value="TetR_N"/>
    <property type="match status" value="1"/>
</dbReference>
<keyword evidence="1 2" id="KW-0238">DNA-binding</keyword>
<organism evidence="4 5">
    <name type="scientific">Rhodococcus erythropolis (strain PR4 / NBRC 100887)</name>
    <dbReference type="NCBI Taxonomy" id="234621"/>
    <lineage>
        <taxon>Bacteria</taxon>
        <taxon>Bacillati</taxon>
        <taxon>Actinomycetota</taxon>
        <taxon>Actinomycetes</taxon>
        <taxon>Mycobacteriales</taxon>
        <taxon>Nocardiaceae</taxon>
        <taxon>Rhodococcus</taxon>
        <taxon>Rhodococcus erythropolis group</taxon>
    </lineage>
</organism>
<evidence type="ECO:0000256" key="2">
    <source>
        <dbReference type="PROSITE-ProRule" id="PRU00335"/>
    </source>
</evidence>
<reference evidence="5" key="1">
    <citation type="submission" date="2005-03" db="EMBL/GenBank/DDBJ databases">
        <title>Comparison of the complete genome sequences of Rhodococcus erythropolis PR4 and Rhodococcus opacus B4.</title>
        <authorList>
            <person name="Takarada H."/>
            <person name="Sekine M."/>
            <person name="Hosoyama A."/>
            <person name="Yamada R."/>
            <person name="Fujisawa T."/>
            <person name="Omata S."/>
            <person name="Shimizu A."/>
            <person name="Tsukatani N."/>
            <person name="Tanikawa S."/>
            <person name="Fujita N."/>
            <person name="Harayama S."/>
        </authorList>
    </citation>
    <scope>NUCLEOTIDE SEQUENCE [LARGE SCALE GENOMIC DNA]</scope>
    <source>
        <strain evidence="5">PR4 / NBRC 100887</strain>
    </source>
</reference>
<dbReference type="RefSeq" id="WP_020906185.1">
    <property type="nucleotide sequence ID" value="NC_012490.1"/>
</dbReference>
<protein>
    <submittedName>
        <fullName evidence="4">Putative TetR family transcriptional regulator</fullName>
    </submittedName>
</protein>
<dbReference type="EMBL" id="AP008957">
    <property type="protein sequence ID" value="BAH31497.1"/>
    <property type="molecule type" value="Genomic_DNA"/>
</dbReference>
<dbReference type="InterPro" id="IPR001647">
    <property type="entry name" value="HTH_TetR"/>
</dbReference>
<dbReference type="PATRIC" id="fig|234621.6.peg.1240"/>
<feature type="domain" description="HTH tetR-type" evidence="3">
    <location>
        <begin position="4"/>
        <end position="64"/>
    </location>
</feature>
<dbReference type="InterPro" id="IPR009057">
    <property type="entry name" value="Homeodomain-like_sf"/>
</dbReference>
<evidence type="ECO:0000313" key="4">
    <source>
        <dbReference type="EMBL" id="BAH31497.1"/>
    </source>
</evidence>
<proteinExistence type="predicted"/>
<dbReference type="HOGENOM" id="CLU_095332_1_1_11"/>
<sequence>MSRIVTREQYFESALGVLAEAGFTGLTIGLMCKEFGVTSGSFYHHFGNWPGFVDSLLDYWESRQVSILRDAEFGSGTPESDIESLRKLTLDLHHEAEAAIRAWGANSERVREVQNRVDEARRKTVYKAMLRVVGDRTEAKVLASLGMSILVGYQQLAGEGASTPLSKLLGEYLQLVYSHAPTAQRV</sequence>
<feature type="DNA-binding region" description="H-T-H motif" evidence="2">
    <location>
        <begin position="27"/>
        <end position="46"/>
    </location>
</feature>
<gene>
    <name evidence="4" type="ordered locus">RER_07890</name>
</gene>
<accession>C0ZQ19</accession>